<organism evidence="4 5">
    <name type="scientific">Mytilus coruscus</name>
    <name type="common">Sea mussel</name>
    <dbReference type="NCBI Taxonomy" id="42192"/>
    <lineage>
        <taxon>Eukaryota</taxon>
        <taxon>Metazoa</taxon>
        <taxon>Spiralia</taxon>
        <taxon>Lophotrochozoa</taxon>
        <taxon>Mollusca</taxon>
        <taxon>Bivalvia</taxon>
        <taxon>Autobranchia</taxon>
        <taxon>Pteriomorphia</taxon>
        <taxon>Mytilida</taxon>
        <taxon>Mytiloidea</taxon>
        <taxon>Mytilidae</taxon>
        <taxon>Mytilinae</taxon>
        <taxon>Mytilus</taxon>
    </lineage>
</organism>
<keyword evidence="1" id="KW-0812">Transmembrane</keyword>
<dbReference type="GO" id="GO:0007162">
    <property type="term" value="P:negative regulation of cell adhesion"/>
    <property type="evidence" value="ECO:0007669"/>
    <property type="project" value="TreeGrafter"/>
</dbReference>
<dbReference type="OrthoDB" id="125363at2759"/>
<feature type="domain" description="IPT/TIG" evidence="2">
    <location>
        <begin position="63"/>
        <end position="120"/>
    </location>
</feature>
<dbReference type="AlphaFoldDB" id="A0A6J8AAX2"/>
<dbReference type="InterPro" id="IPR013548">
    <property type="entry name" value="Plexin_cytoplasmic_RasGAP_dom"/>
</dbReference>
<sequence>MQCIAKYLQLDYIKFKTGKSERHRNMTLLKVIVDDLTILTLNGTFEYLADPTFDNSNRSQKVQQSGGATFTIHGEGFNNVGEITVERVDKPCDVPTDTSAVCETPQKLKNQPNSQTIIVKFDGLTLPVTIDYVDDPTFQKFEGIYEYDKESAIQIKGKNILNGARREDYSLHIGLDGSCLITDINMQCITCFPPKSVPRTNNSDVDMVYVLVYVGNIKIYIGDLQYKVDVNILGITVGILAAALVTAVVIGMLAVIVFKKKKKKAIKEFKMELMTREEIIRKASREEFADAQMNIRDIKSDLVTARVPFLDYQTFILHLLFPNQDNMSNPLLHDVEISDERNPIIRSAMEKFETLLSNKLFLKSLIQTLDRPNMLTMQEK</sequence>
<dbReference type="Proteomes" id="UP000507470">
    <property type="component" value="Unassembled WGS sequence"/>
</dbReference>
<dbReference type="PANTHER" id="PTHR22625">
    <property type="entry name" value="PLEXIN"/>
    <property type="match status" value="1"/>
</dbReference>
<reference evidence="4 5" key="1">
    <citation type="submission" date="2020-06" db="EMBL/GenBank/DDBJ databases">
        <authorList>
            <person name="Li R."/>
            <person name="Bekaert M."/>
        </authorList>
    </citation>
    <scope>NUCLEOTIDE SEQUENCE [LARGE SCALE GENOMIC DNA]</scope>
    <source>
        <strain evidence="5">wild</strain>
    </source>
</reference>
<keyword evidence="1" id="KW-0472">Membrane</keyword>
<dbReference type="Pfam" id="PF08337">
    <property type="entry name" value="Plexin_cytopl"/>
    <property type="match status" value="1"/>
</dbReference>
<name>A0A6J8AAX2_MYTCO</name>
<feature type="domain" description="Plexin cytoplasmic RasGAP" evidence="3">
    <location>
        <begin position="307"/>
        <end position="380"/>
    </location>
</feature>
<dbReference type="Gene3D" id="2.60.40.10">
    <property type="entry name" value="Immunoglobulins"/>
    <property type="match status" value="1"/>
</dbReference>
<dbReference type="Gene3D" id="1.10.506.10">
    <property type="entry name" value="GTPase Activation - p120gap, domain 1"/>
    <property type="match status" value="1"/>
</dbReference>
<evidence type="ECO:0000259" key="3">
    <source>
        <dbReference type="Pfam" id="PF08337"/>
    </source>
</evidence>
<keyword evidence="1" id="KW-1133">Transmembrane helix</keyword>
<keyword evidence="5" id="KW-1185">Reference proteome</keyword>
<evidence type="ECO:0000259" key="2">
    <source>
        <dbReference type="Pfam" id="PF01833"/>
    </source>
</evidence>
<dbReference type="Pfam" id="PF01833">
    <property type="entry name" value="TIG"/>
    <property type="match status" value="1"/>
</dbReference>
<feature type="transmembrane region" description="Helical" evidence="1">
    <location>
        <begin position="232"/>
        <end position="258"/>
    </location>
</feature>
<dbReference type="InterPro" id="IPR013783">
    <property type="entry name" value="Ig-like_fold"/>
</dbReference>
<dbReference type="GO" id="GO:0005886">
    <property type="term" value="C:plasma membrane"/>
    <property type="evidence" value="ECO:0007669"/>
    <property type="project" value="TreeGrafter"/>
</dbReference>
<dbReference type="InterPro" id="IPR008936">
    <property type="entry name" value="Rho_GTPase_activation_prot"/>
</dbReference>
<evidence type="ECO:0000313" key="5">
    <source>
        <dbReference type="Proteomes" id="UP000507470"/>
    </source>
</evidence>
<dbReference type="InterPro" id="IPR031148">
    <property type="entry name" value="Plexin"/>
</dbReference>
<accession>A0A6J8AAX2</accession>
<evidence type="ECO:0000256" key="1">
    <source>
        <dbReference type="SAM" id="Phobius"/>
    </source>
</evidence>
<dbReference type="GO" id="GO:0050772">
    <property type="term" value="P:positive regulation of axonogenesis"/>
    <property type="evidence" value="ECO:0007669"/>
    <property type="project" value="TreeGrafter"/>
</dbReference>
<dbReference type="GO" id="GO:0030334">
    <property type="term" value="P:regulation of cell migration"/>
    <property type="evidence" value="ECO:0007669"/>
    <property type="project" value="TreeGrafter"/>
</dbReference>
<dbReference type="GO" id="GO:0008360">
    <property type="term" value="P:regulation of cell shape"/>
    <property type="evidence" value="ECO:0007669"/>
    <property type="project" value="TreeGrafter"/>
</dbReference>
<dbReference type="PANTHER" id="PTHR22625:SF44">
    <property type="entry name" value="PLEXIN-B"/>
    <property type="match status" value="1"/>
</dbReference>
<protein>
    <submittedName>
        <fullName evidence="4">PLXNB</fullName>
    </submittedName>
</protein>
<dbReference type="CDD" id="cd00603">
    <property type="entry name" value="IPT_PCSR"/>
    <property type="match status" value="1"/>
</dbReference>
<dbReference type="InterPro" id="IPR002909">
    <property type="entry name" value="IPT_dom"/>
</dbReference>
<dbReference type="GO" id="GO:0002116">
    <property type="term" value="C:semaphorin receptor complex"/>
    <property type="evidence" value="ECO:0007669"/>
    <property type="project" value="TreeGrafter"/>
</dbReference>
<proteinExistence type="predicted"/>
<gene>
    <name evidence="4" type="ORF">MCOR_5470</name>
</gene>
<evidence type="ECO:0000313" key="4">
    <source>
        <dbReference type="EMBL" id="CAC5364404.1"/>
    </source>
</evidence>
<dbReference type="EMBL" id="CACVKT020000975">
    <property type="protein sequence ID" value="CAC5364404.1"/>
    <property type="molecule type" value="Genomic_DNA"/>
</dbReference>
<dbReference type="GO" id="GO:0017154">
    <property type="term" value="F:semaphorin receptor activity"/>
    <property type="evidence" value="ECO:0007669"/>
    <property type="project" value="InterPro"/>
</dbReference>